<keyword evidence="2" id="KW-0547">Nucleotide-binding</keyword>
<dbReference type="SMART" id="SM00382">
    <property type="entry name" value="AAA"/>
    <property type="match status" value="1"/>
</dbReference>
<evidence type="ECO:0000256" key="3">
    <source>
        <dbReference type="ARBA" id="ARBA00022840"/>
    </source>
</evidence>
<feature type="region of interest" description="Disordered" evidence="4">
    <location>
        <begin position="244"/>
        <end position="277"/>
    </location>
</feature>
<dbReference type="AlphaFoldDB" id="A0A853EQ31"/>
<dbReference type="InterPro" id="IPR027417">
    <property type="entry name" value="P-loop_NTPase"/>
</dbReference>
<reference evidence="6 7" key="1">
    <citation type="submission" date="2020-07" db="EMBL/GenBank/DDBJ databases">
        <title>MOT database genomes.</title>
        <authorList>
            <person name="Joseph S."/>
            <person name="Aduse-Opoku J."/>
            <person name="Hashim A."/>
            <person name="Wade W."/>
            <person name="Curtis M."/>
        </authorList>
    </citation>
    <scope>NUCLEOTIDE SEQUENCE [LARGE SCALE GENOMIC DNA]</scope>
    <source>
        <strain evidence="6 7">WMus004</strain>
    </source>
</reference>
<dbReference type="PANTHER" id="PTHR42788:SF19">
    <property type="entry name" value="ALIPHATIC SULFONATES IMPORT ATP-BINDING PROTEIN SSUB 2"/>
    <property type="match status" value="1"/>
</dbReference>
<dbReference type="PROSITE" id="PS50893">
    <property type="entry name" value="ABC_TRANSPORTER_2"/>
    <property type="match status" value="1"/>
</dbReference>
<keyword evidence="3 6" id="KW-0067">ATP-binding</keyword>
<feature type="compositionally biased region" description="Low complexity" evidence="4">
    <location>
        <begin position="244"/>
        <end position="262"/>
    </location>
</feature>
<sequence>MGTVVARLNDVGVAYSGVDALKDISLEITHGRQLAVLGPSGAGKSTLLGLLTRELGPSSGSIEWPAARLREGVVRQQPLLFEWLTIRENVGFGQRLRANEPDEALVDELLDLLGITAVAGAYPDQVSGGQAQRASFARALAIRPDLLILDEPFSALDPATRSDLQLWLRGELTSRGLSSVLVTHDLDEALVLADEIVLISAGSIVGRWPNPAPAADQTAALAHPLRTPIRQAYDSTASTRSAIPVPGAGAGEAVGTTVPTAVFDGSKNQDEPVDERR</sequence>
<evidence type="ECO:0000256" key="1">
    <source>
        <dbReference type="ARBA" id="ARBA00022448"/>
    </source>
</evidence>
<organism evidence="6 7">
    <name type="scientific">Actinomyces bowdenii</name>
    <dbReference type="NCBI Taxonomy" id="131109"/>
    <lineage>
        <taxon>Bacteria</taxon>
        <taxon>Bacillati</taxon>
        <taxon>Actinomycetota</taxon>
        <taxon>Actinomycetes</taxon>
        <taxon>Actinomycetales</taxon>
        <taxon>Actinomycetaceae</taxon>
        <taxon>Actinomyces</taxon>
    </lineage>
</organism>
<feature type="domain" description="ABC transporter" evidence="5">
    <location>
        <begin position="6"/>
        <end position="226"/>
    </location>
</feature>
<evidence type="ECO:0000256" key="4">
    <source>
        <dbReference type="SAM" id="MobiDB-lite"/>
    </source>
</evidence>
<keyword evidence="1" id="KW-0813">Transport</keyword>
<comment type="caution">
    <text evidence="6">The sequence shown here is derived from an EMBL/GenBank/DDBJ whole genome shotgun (WGS) entry which is preliminary data.</text>
</comment>
<dbReference type="Proteomes" id="UP000572528">
    <property type="component" value="Unassembled WGS sequence"/>
</dbReference>
<evidence type="ECO:0000259" key="5">
    <source>
        <dbReference type="PROSITE" id="PS50893"/>
    </source>
</evidence>
<dbReference type="EMBL" id="JACBXV010000152">
    <property type="protein sequence ID" value="NYS69826.1"/>
    <property type="molecule type" value="Genomic_DNA"/>
</dbReference>
<dbReference type="PROSITE" id="PS00211">
    <property type="entry name" value="ABC_TRANSPORTER_1"/>
    <property type="match status" value="1"/>
</dbReference>
<evidence type="ECO:0000313" key="7">
    <source>
        <dbReference type="Proteomes" id="UP000572528"/>
    </source>
</evidence>
<dbReference type="InterPro" id="IPR050166">
    <property type="entry name" value="ABC_transporter_ATP-bind"/>
</dbReference>
<dbReference type="Pfam" id="PF00005">
    <property type="entry name" value="ABC_tran"/>
    <property type="match status" value="1"/>
</dbReference>
<dbReference type="GO" id="GO:0005524">
    <property type="term" value="F:ATP binding"/>
    <property type="evidence" value="ECO:0007669"/>
    <property type="project" value="UniProtKB-KW"/>
</dbReference>
<name>A0A853EQ31_9ACTO</name>
<dbReference type="Gene3D" id="3.40.50.300">
    <property type="entry name" value="P-loop containing nucleotide triphosphate hydrolases"/>
    <property type="match status" value="1"/>
</dbReference>
<gene>
    <name evidence="6" type="ORF">HZZ05_09925</name>
</gene>
<dbReference type="InterPro" id="IPR003593">
    <property type="entry name" value="AAA+_ATPase"/>
</dbReference>
<dbReference type="RefSeq" id="WP_179901087.1">
    <property type="nucleotide sequence ID" value="NZ_JACBXV010000152.1"/>
</dbReference>
<dbReference type="SUPFAM" id="SSF52540">
    <property type="entry name" value="P-loop containing nucleoside triphosphate hydrolases"/>
    <property type="match status" value="1"/>
</dbReference>
<dbReference type="PANTHER" id="PTHR42788">
    <property type="entry name" value="TAURINE IMPORT ATP-BINDING PROTEIN-RELATED"/>
    <property type="match status" value="1"/>
</dbReference>
<evidence type="ECO:0000256" key="2">
    <source>
        <dbReference type="ARBA" id="ARBA00022741"/>
    </source>
</evidence>
<proteinExistence type="predicted"/>
<dbReference type="InterPro" id="IPR003439">
    <property type="entry name" value="ABC_transporter-like_ATP-bd"/>
</dbReference>
<evidence type="ECO:0000313" key="6">
    <source>
        <dbReference type="EMBL" id="NYS69826.1"/>
    </source>
</evidence>
<protein>
    <submittedName>
        <fullName evidence="6">ABC transporter ATP-binding protein</fullName>
    </submittedName>
</protein>
<feature type="compositionally biased region" description="Basic and acidic residues" evidence="4">
    <location>
        <begin position="267"/>
        <end position="277"/>
    </location>
</feature>
<accession>A0A853EQ31</accession>
<dbReference type="GO" id="GO:0016887">
    <property type="term" value="F:ATP hydrolysis activity"/>
    <property type="evidence" value="ECO:0007669"/>
    <property type="project" value="InterPro"/>
</dbReference>
<dbReference type="InterPro" id="IPR017871">
    <property type="entry name" value="ABC_transporter-like_CS"/>
</dbReference>